<comment type="cofactor">
    <cofactor evidence="10">
        <name>Mg(2+)</name>
        <dbReference type="ChEBI" id="CHEBI:18420"/>
    </cofactor>
    <text evidence="10">Binds 1 Mg(2+) ion per subunit. The magnesium ion binds only when substrate is bound.</text>
</comment>
<organism evidence="14 15">
    <name type="scientific">Actinophytocola xinjiangensis</name>
    <dbReference type="NCBI Taxonomy" id="485602"/>
    <lineage>
        <taxon>Bacteria</taxon>
        <taxon>Bacillati</taxon>
        <taxon>Actinomycetota</taxon>
        <taxon>Actinomycetes</taxon>
        <taxon>Pseudonocardiales</taxon>
        <taxon>Pseudonocardiaceae</taxon>
    </lineage>
</organism>
<sequence>MEHVILVDDAGTPVGTADKSAVHGRDTPLHLAFSCYVFDSRGQFLCTRRASGKRTWPGIWTNSCCGHPQPGETMEGAMLRRLADELGLTPSRWGMVLPDFRYRAVMDNGIVEYEICPVFAAFVDTDPVPDPAEVGDHAWIDWRGFRALVDTGALDISPWCRLQLDGLAHLPAQPRDWPLSEPPARWREPLAPPAAVPTASGGA</sequence>
<dbReference type="InterPro" id="IPR056375">
    <property type="entry name" value="Idi_bact"/>
</dbReference>
<dbReference type="CDD" id="cd02885">
    <property type="entry name" value="NUDIX_IPP_Isomerase"/>
    <property type="match status" value="1"/>
</dbReference>
<comment type="cofactor">
    <cofactor evidence="10">
        <name>Mn(2+)</name>
        <dbReference type="ChEBI" id="CHEBI:29035"/>
    </cofactor>
    <text evidence="10">Binds 1 Mn(2+) ion per subunit.</text>
</comment>
<feature type="binding site" evidence="10">
    <location>
        <position position="67"/>
    </location>
    <ligand>
        <name>Mn(2+)</name>
        <dbReference type="ChEBI" id="CHEBI:29035"/>
    </ligand>
</feature>
<dbReference type="GO" id="GO:0046872">
    <property type="term" value="F:metal ion binding"/>
    <property type="evidence" value="ECO:0007669"/>
    <property type="project" value="UniProtKB-KW"/>
</dbReference>
<dbReference type="InterPro" id="IPR015797">
    <property type="entry name" value="NUDIX_hydrolase-like_dom_sf"/>
</dbReference>
<name>A0A7Z1AUG1_9PSEU</name>
<evidence type="ECO:0000256" key="1">
    <source>
        <dbReference type="ARBA" id="ARBA00004826"/>
    </source>
</evidence>
<keyword evidence="15" id="KW-1185">Reference proteome</keyword>
<evidence type="ECO:0000256" key="10">
    <source>
        <dbReference type="HAMAP-Rule" id="MF_00202"/>
    </source>
</evidence>
<dbReference type="Proteomes" id="UP000185696">
    <property type="component" value="Unassembled WGS sequence"/>
</dbReference>
<feature type="region of interest" description="Disordered" evidence="12">
    <location>
        <begin position="179"/>
        <end position="203"/>
    </location>
</feature>
<dbReference type="AlphaFoldDB" id="A0A7Z1AUG1"/>
<dbReference type="PANTHER" id="PTHR10885:SF0">
    <property type="entry name" value="ISOPENTENYL-DIPHOSPHATE DELTA-ISOMERASE"/>
    <property type="match status" value="1"/>
</dbReference>
<dbReference type="SUPFAM" id="SSF55811">
    <property type="entry name" value="Nudix"/>
    <property type="match status" value="1"/>
</dbReference>
<comment type="subcellular location">
    <subcellularLocation>
        <location evidence="10">Cytoplasm</location>
    </subcellularLocation>
</comment>
<feature type="active site" evidence="10 11">
    <location>
        <position position="114"/>
    </location>
</feature>
<comment type="caution">
    <text evidence="14">The sequence shown here is derived from an EMBL/GenBank/DDBJ whole genome shotgun (WGS) entry which is preliminary data.</text>
</comment>
<evidence type="ECO:0000256" key="4">
    <source>
        <dbReference type="ARBA" id="ARBA00022490"/>
    </source>
</evidence>
<dbReference type="UniPathway" id="UPA00059">
    <property type="reaction ID" value="UER00104"/>
</dbReference>
<dbReference type="GO" id="GO:0008299">
    <property type="term" value="P:isoprenoid biosynthetic process"/>
    <property type="evidence" value="ECO:0007669"/>
    <property type="project" value="UniProtKB-UniRule"/>
</dbReference>
<dbReference type="HAMAP" id="MF_00202">
    <property type="entry name" value="Idi"/>
    <property type="match status" value="1"/>
</dbReference>
<dbReference type="PANTHER" id="PTHR10885">
    <property type="entry name" value="ISOPENTENYL-DIPHOSPHATE DELTA-ISOMERASE"/>
    <property type="match status" value="1"/>
</dbReference>
<keyword evidence="9 10" id="KW-0413">Isomerase</keyword>
<evidence type="ECO:0000256" key="2">
    <source>
        <dbReference type="ARBA" id="ARBA00007579"/>
    </source>
</evidence>
<evidence type="ECO:0000256" key="11">
    <source>
        <dbReference type="PIRSR" id="PIRSR018427-1"/>
    </source>
</evidence>
<evidence type="ECO:0000256" key="7">
    <source>
        <dbReference type="ARBA" id="ARBA00023211"/>
    </source>
</evidence>
<keyword evidence="7 10" id="KW-0464">Manganese</keyword>
<evidence type="ECO:0000256" key="5">
    <source>
        <dbReference type="ARBA" id="ARBA00022723"/>
    </source>
</evidence>
<dbReference type="PIRSF" id="PIRSF018427">
    <property type="entry name" value="Isopntndiph_ism"/>
    <property type="match status" value="1"/>
</dbReference>
<dbReference type="EC" id="5.3.3.2" evidence="3 10"/>
<reference evidence="14 15" key="1">
    <citation type="submission" date="2016-12" db="EMBL/GenBank/DDBJ databases">
        <title>The draft genome sequence of Actinophytocola xinjiangensis.</title>
        <authorList>
            <person name="Wang W."/>
            <person name="Yuan L."/>
        </authorList>
    </citation>
    <scope>NUCLEOTIDE SEQUENCE [LARGE SCALE GENOMIC DNA]</scope>
    <source>
        <strain evidence="14 15">CGMCC 4.4663</strain>
    </source>
</reference>
<dbReference type="InterPro" id="IPR011876">
    <property type="entry name" value="IsopentenylPP_isomerase_typ1"/>
</dbReference>
<dbReference type="NCBIfam" id="NF002995">
    <property type="entry name" value="PRK03759.1"/>
    <property type="match status" value="1"/>
</dbReference>
<proteinExistence type="inferred from homology"/>
<dbReference type="OrthoDB" id="9809458at2"/>
<keyword evidence="4 10" id="KW-0963">Cytoplasm</keyword>
<comment type="pathway">
    <text evidence="1 10">Isoprenoid biosynthesis; dimethylallyl diphosphate biosynthesis; dimethylallyl diphosphate from isopentenyl diphosphate: step 1/1.</text>
</comment>
<dbReference type="GO" id="GO:0004452">
    <property type="term" value="F:isopentenyl-diphosphate delta-isomerase activity"/>
    <property type="evidence" value="ECO:0007669"/>
    <property type="project" value="UniProtKB-UniRule"/>
</dbReference>
<dbReference type="InterPro" id="IPR000086">
    <property type="entry name" value="NUDIX_hydrolase_dom"/>
</dbReference>
<feature type="active site" evidence="10 11">
    <location>
        <position position="65"/>
    </location>
</feature>
<dbReference type="RefSeq" id="WP_075137098.1">
    <property type="nucleotide sequence ID" value="NZ_MSIF01000024.1"/>
</dbReference>
<comment type="similarity">
    <text evidence="2 10">Belongs to the IPP isomerase type 1 family.</text>
</comment>
<feature type="binding site" evidence="10">
    <location>
        <position position="114"/>
    </location>
    <ligand>
        <name>Mn(2+)</name>
        <dbReference type="ChEBI" id="CHEBI:29035"/>
    </ligand>
</feature>
<protein>
    <recommendedName>
        <fullName evidence="3 10">Isopentenyl-diphosphate Delta-isomerase</fullName>
        <shortName evidence="10">IPP isomerase</shortName>
        <ecNumber evidence="3 10">5.3.3.2</ecNumber>
    </recommendedName>
    <alternativeName>
        <fullName evidence="10">IPP:DMAPP isomerase</fullName>
    </alternativeName>
    <alternativeName>
        <fullName evidence="10">Isopentenyl pyrophosphate isomerase</fullName>
    </alternativeName>
</protein>
<evidence type="ECO:0000256" key="6">
    <source>
        <dbReference type="ARBA" id="ARBA00022842"/>
    </source>
</evidence>
<gene>
    <name evidence="10" type="primary">idi</name>
    <name evidence="14" type="ORF">BLA60_33705</name>
</gene>
<keyword evidence="8 10" id="KW-0414">Isoprene biosynthesis</keyword>
<comment type="function">
    <text evidence="10">Catalyzes the 1,3-allylic rearrangement of the homoallylic substrate isopentenyl (IPP) to its highly electrophilic allylic isomer, dimethylallyl diphosphate (DMAPP).</text>
</comment>
<evidence type="ECO:0000259" key="13">
    <source>
        <dbReference type="PROSITE" id="PS51462"/>
    </source>
</evidence>
<evidence type="ECO:0000256" key="9">
    <source>
        <dbReference type="ARBA" id="ARBA00023235"/>
    </source>
</evidence>
<dbReference type="Gene3D" id="3.90.79.10">
    <property type="entry name" value="Nucleoside Triphosphate Pyrophosphohydrolase"/>
    <property type="match status" value="1"/>
</dbReference>
<dbReference type="PROSITE" id="PS51462">
    <property type="entry name" value="NUDIX"/>
    <property type="match status" value="1"/>
</dbReference>
<evidence type="ECO:0000313" key="15">
    <source>
        <dbReference type="Proteomes" id="UP000185696"/>
    </source>
</evidence>
<dbReference type="Pfam" id="PF00293">
    <property type="entry name" value="NUDIX"/>
    <property type="match status" value="1"/>
</dbReference>
<dbReference type="EMBL" id="MSIF01000024">
    <property type="protein sequence ID" value="OLF06008.1"/>
    <property type="molecule type" value="Genomic_DNA"/>
</dbReference>
<dbReference type="FunFam" id="3.90.79.10:FF:000009">
    <property type="entry name" value="Isopentenyl-diphosphate Delta-isomerase"/>
    <property type="match status" value="1"/>
</dbReference>
<feature type="binding site" evidence="10">
    <location>
        <position position="85"/>
    </location>
    <ligand>
        <name>Mg(2+)</name>
        <dbReference type="ChEBI" id="CHEBI:18420"/>
    </ligand>
</feature>
<keyword evidence="6 10" id="KW-0460">Magnesium</keyword>
<dbReference type="GO" id="GO:0005737">
    <property type="term" value="C:cytoplasm"/>
    <property type="evidence" value="ECO:0007669"/>
    <property type="project" value="UniProtKB-SubCell"/>
</dbReference>
<feature type="domain" description="Nudix hydrolase" evidence="13">
    <location>
        <begin position="28"/>
        <end position="162"/>
    </location>
</feature>
<dbReference type="NCBIfam" id="TIGR02150">
    <property type="entry name" value="IPP_isom_1"/>
    <property type="match status" value="1"/>
</dbReference>
<feature type="binding site" evidence="10">
    <location>
        <position position="30"/>
    </location>
    <ligand>
        <name>Mn(2+)</name>
        <dbReference type="ChEBI" id="CHEBI:29035"/>
    </ligand>
</feature>
<evidence type="ECO:0000256" key="12">
    <source>
        <dbReference type="SAM" id="MobiDB-lite"/>
    </source>
</evidence>
<accession>A0A7Z1AUG1</accession>
<dbReference type="GO" id="GO:0050992">
    <property type="term" value="P:dimethylallyl diphosphate biosynthetic process"/>
    <property type="evidence" value="ECO:0007669"/>
    <property type="project" value="UniProtKB-UniRule"/>
</dbReference>
<evidence type="ECO:0000256" key="8">
    <source>
        <dbReference type="ARBA" id="ARBA00023229"/>
    </source>
</evidence>
<feature type="binding site" evidence="10">
    <location>
        <position position="112"/>
    </location>
    <ligand>
        <name>Mn(2+)</name>
        <dbReference type="ChEBI" id="CHEBI:29035"/>
    </ligand>
</feature>
<keyword evidence="5 10" id="KW-0479">Metal-binding</keyword>
<comment type="catalytic activity">
    <reaction evidence="10">
        <text>isopentenyl diphosphate = dimethylallyl diphosphate</text>
        <dbReference type="Rhea" id="RHEA:23284"/>
        <dbReference type="ChEBI" id="CHEBI:57623"/>
        <dbReference type="ChEBI" id="CHEBI:128769"/>
        <dbReference type="EC" id="5.3.3.2"/>
    </reaction>
</comment>
<evidence type="ECO:0000313" key="14">
    <source>
        <dbReference type="EMBL" id="OLF06008.1"/>
    </source>
</evidence>
<feature type="binding site" evidence="10">
    <location>
        <position position="23"/>
    </location>
    <ligand>
        <name>Mn(2+)</name>
        <dbReference type="ChEBI" id="CHEBI:29035"/>
    </ligand>
</feature>
<evidence type="ECO:0000256" key="3">
    <source>
        <dbReference type="ARBA" id="ARBA00012057"/>
    </source>
</evidence>